<evidence type="ECO:0000256" key="2">
    <source>
        <dbReference type="SAM" id="Phobius"/>
    </source>
</evidence>
<organism evidence="3 4">
    <name type="scientific">Streptomyces galbus</name>
    <dbReference type="NCBI Taxonomy" id="33898"/>
    <lineage>
        <taxon>Bacteria</taxon>
        <taxon>Bacillati</taxon>
        <taxon>Actinomycetota</taxon>
        <taxon>Actinomycetes</taxon>
        <taxon>Kitasatosporales</taxon>
        <taxon>Streptomycetaceae</taxon>
        <taxon>Streptomyces</taxon>
    </lineage>
</organism>
<keyword evidence="2" id="KW-0812">Transmembrane</keyword>
<dbReference type="Proteomes" id="UP000308632">
    <property type="component" value="Unassembled WGS sequence"/>
</dbReference>
<reference evidence="3 4" key="1">
    <citation type="submission" date="2019-04" db="EMBL/GenBank/DDBJ databases">
        <title>Streptomyces lasaliensis sp.nov., an Actinomycete isolated from soil which produces the polyether antibiotic lasalocid.</title>
        <authorList>
            <person name="Erwin G."/>
            <person name="Haber C."/>
        </authorList>
    </citation>
    <scope>NUCLEOTIDE SEQUENCE [LARGE SCALE GENOMIC DNA]</scope>
    <source>
        <strain evidence="3 4">DSM 40089</strain>
    </source>
</reference>
<keyword evidence="2" id="KW-1133">Transmembrane helix</keyword>
<keyword evidence="2" id="KW-0472">Membrane</keyword>
<protein>
    <submittedName>
        <fullName evidence="3">Uncharacterized protein</fullName>
    </submittedName>
</protein>
<evidence type="ECO:0000313" key="3">
    <source>
        <dbReference type="EMBL" id="TKS96046.1"/>
    </source>
</evidence>
<proteinExistence type="predicted"/>
<gene>
    <name evidence="3" type="ORF">E4U92_34835</name>
</gene>
<feature type="transmembrane region" description="Helical" evidence="2">
    <location>
        <begin position="155"/>
        <end position="173"/>
    </location>
</feature>
<feature type="transmembrane region" description="Helical" evidence="2">
    <location>
        <begin position="180"/>
        <end position="197"/>
    </location>
</feature>
<feature type="region of interest" description="Disordered" evidence="1">
    <location>
        <begin position="249"/>
        <end position="269"/>
    </location>
</feature>
<name>A0A4U5W3P5_STRGB</name>
<accession>A0A4U5W3P5</accession>
<comment type="caution">
    <text evidence="3">The sequence shown here is derived from an EMBL/GenBank/DDBJ whole genome shotgun (WGS) entry which is preliminary data.</text>
</comment>
<feature type="region of interest" description="Disordered" evidence="1">
    <location>
        <begin position="1"/>
        <end position="40"/>
    </location>
</feature>
<sequence>MQSHDKPVNGQPINGQNDPSFLDLLSQTPPPPDEENRPRSAQRLAGLREAWDASWKQGGLLYERWEDVRHAHFAGWHGMANWIKEALSLASVCAFIIALDAAGDIVSAVAHQIASATPQTQAASETSNRFWAVIDTPVRSYIAQHSAGLAVSGSAVYAFWHAVGLFGLIGGFFHSTGARITYSLWAMASVAMVWSASPADSRTVATGIAVLAWTITSVLALRGLSLRPVIHMAFQPHIDIRPEVHVPPQPAPVHDDLDDEPGNIQPLQR</sequence>
<feature type="transmembrane region" description="Helical" evidence="2">
    <location>
        <begin position="203"/>
        <end position="224"/>
    </location>
</feature>
<dbReference type="AlphaFoldDB" id="A0A4U5W3P5"/>
<dbReference type="EMBL" id="SZPR01000043">
    <property type="protein sequence ID" value="TKS96046.1"/>
    <property type="molecule type" value="Genomic_DNA"/>
</dbReference>
<dbReference type="RefSeq" id="WP_137304457.1">
    <property type="nucleotide sequence ID" value="NZ_BMVD01000019.1"/>
</dbReference>
<evidence type="ECO:0000256" key="1">
    <source>
        <dbReference type="SAM" id="MobiDB-lite"/>
    </source>
</evidence>
<evidence type="ECO:0000313" key="4">
    <source>
        <dbReference type="Proteomes" id="UP000308632"/>
    </source>
</evidence>